<sequence length="56" mass="6278">MAELLKTQFEVLFFSIAFGSNDDKAGFRVMEQMASKVEGEQFYFAMESKNGKTADG</sequence>
<evidence type="ECO:0000313" key="2">
    <source>
        <dbReference type="Proteomes" id="UP000828390"/>
    </source>
</evidence>
<dbReference type="AlphaFoldDB" id="A0A9D4JAM8"/>
<gene>
    <name evidence="1" type="ORF">DPMN_154696</name>
</gene>
<accession>A0A9D4JAM8</accession>
<reference evidence="1" key="2">
    <citation type="submission" date="2020-11" db="EMBL/GenBank/DDBJ databases">
        <authorList>
            <person name="McCartney M.A."/>
            <person name="Auch B."/>
            <person name="Kono T."/>
            <person name="Mallez S."/>
            <person name="Becker A."/>
            <person name="Gohl D.M."/>
            <person name="Silverstein K.A.T."/>
            <person name="Koren S."/>
            <person name="Bechman K.B."/>
            <person name="Herman A."/>
            <person name="Abrahante J.E."/>
            <person name="Garbe J."/>
        </authorList>
    </citation>
    <scope>NUCLEOTIDE SEQUENCE</scope>
    <source>
        <strain evidence="1">Duluth1</strain>
        <tissue evidence="1">Whole animal</tissue>
    </source>
</reference>
<dbReference type="Proteomes" id="UP000828390">
    <property type="component" value="Unassembled WGS sequence"/>
</dbReference>
<reference evidence="1" key="1">
    <citation type="journal article" date="2019" name="bioRxiv">
        <title>The Genome of the Zebra Mussel, Dreissena polymorpha: A Resource for Invasive Species Research.</title>
        <authorList>
            <person name="McCartney M.A."/>
            <person name="Auch B."/>
            <person name="Kono T."/>
            <person name="Mallez S."/>
            <person name="Zhang Y."/>
            <person name="Obille A."/>
            <person name="Becker A."/>
            <person name="Abrahante J.E."/>
            <person name="Garbe J."/>
            <person name="Badalamenti J.P."/>
            <person name="Herman A."/>
            <person name="Mangelson H."/>
            <person name="Liachko I."/>
            <person name="Sullivan S."/>
            <person name="Sone E.D."/>
            <person name="Koren S."/>
            <person name="Silverstein K.A.T."/>
            <person name="Beckman K.B."/>
            <person name="Gohl D.M."/>
        </authorList>
    </citation>
    <scope>NUCLEOTIDE SEQUENCE</scope>
    <source>
        <strain evidence="1">Duluth1</strain>
        <tissue evidence="1">Whole animal</tissue>
    </source>
</reference>
<proteinExistence type="predicted"/>
<protein>
    <submittedName>
        <fullName evidence="1">Uncharacterized protein</fullName>
    </submittedName>
</protein>
<name>A0A9D4JAM8_DREPO</name>
<dbReference type="EMBL" id="JAIWYP010000007">
    <property type="protein sequence ID" value="KAH3801052.1"/>
    <property type="molecule type" value="Genomic_DNA"/>
</dbReference>
<organism evidence="1 2">
    <name type="scientific">Dreissena polymorpha</name>
    <name type="common">Zebra mussel</name>
    <name type="synonym">Mytilus polymorpha</name>
    <dbReference type="NCBI Taxonomy" id="45954"/>
    <lineage>
        <taxon>Eukaryota</taxon>
        <taxon>Metazoa</taxon>
        <taxon>Spiralia</taxon>
        <taxon>Lophotrochozoa</taxon>
        <taxon>Mollusca</taxon>
        <taxon>Bivalvia</taxon>
        <taxon>Autobranchia</taxon>
        <taxon>Heteroconchia</taxon>
        <taxon>Euheterodonta</taxon>
        <taxon>Imparidentia</taxon>
        <taxon>Neoheterodontei</taxon>
        <taxon>Myida</taxon>
        <taxon>Dreissenoidea</taxon>
        <taxon>Dreissenidae</taxon>
        <taxon>Dreissena</taxon>
    </lineage>
</organism>
<keyword evidence="2" id="KW-1185">Reference proteome</keyword>
<evidence type="ECO:0000313" key="1">
    <source>
        <dbReference type="EMBL" id="KAH3801052.1"/>
    </source>
</evidence>
<comment type="caution">
    <text evidence="1">The sequence shown here is derived from an EMBL/GenBank/DDBJ whole genome shotgun (WGS) entry which is preliminary data.</text>
</comment>